<dbReference type="GO" id="GO:0005938">
    <property type="term" value="C:cell cortex"/>
    <property type="evidence" value="ECO:0007669"/>
    <property type="project" value="TreeGrafter"/>
</dbReference>
<comment type="similarity">
    <text evidence="2 9">Belongs to the profilin family.</text>
</comment>
<reference evidence="10" key="3">
    <citation type="submission" date="2025-09" db="UniProtKB">
        <authorList>
            <consortium name="Ensembl"/>
        </authorList>
    </citation>
    <scope>IDENTIFICATION</scope>
</reference>
<dbReference type="Proteomes" id="UP000314987">
    <property type="component" value="Unassembled WGS sequence"/>
</dbReference>
<evidence type="ECO:0000256" key="5">
    <source>
        <dbReference type="ARBA" id="ARBA00022782"/>
    </source>
</evidence>
<evidence type="ECO:0000256" key="6">
    <source>
        <dbReference type="ARBA" id="ARBA00022871"/>
    </source>
</evidence>
<dbReference type="Ensembl" id="ENSVURT00010011353.1">
    <property type="protein sequence ID" value="ENSVURP00010010016.1"/>
    <property type="gene ID" value="ENSVURG00010007743.1"/>
</dbReference>
<keyword evidence="6" id="KW-0744">Spermatogenesis</keyword>
<dbReference type="SUPFAM" id="SSF55770">
    <property type="entry name" value="Profilin (actin-binding protein)"/>
    <property type="match status" value="1"/>
</dbReference>
<evidence type="ECO:0000256" key="8">
    <source>
        <dbReference type="ARBA" id="ARBA00059169"/>
    </source>
</evidence>
<keyword evidence="7" id="KW-0446">Lipid-binding</keyword>
<dbReference type="CTD" id="375189"/>
<name>A0A4X2KJ61_VOMUR</name>
<accession>A0A4X2KJ61</accession>
<keyword evidence="3" id="KW-0217">Developmental protein</keyword>
<dbReference type="GO" id="GO:0030154">
    <property type="term" value="P:cell differentiation"/>
    <property type="evidence" value="ECO:0007669"/>
    <property type="project" value="UniProtKB-KW"/>
</dbReference>
<dbReference type="PANTHER" id="PTHR11604">
    <property type="entry name" value="PROFILIN"/>
    <property type="match status" value="1"/>
</dbReference>
<proteinExistence type="inferred from homology"/>
<evidence type="ECO:0000313" key="11">
    <source>
        <dbReference type="Proteomes" id="UP000314987"/>
    </source>
</evidence>
<keyword evidence="4" id="KW-0963">Cytoplasm</keyword>
<dbReference type="FunFam" id="3.30.450.30:FF:000007">
    <property type="entry name" value="Profilin"/>
    <property type="match status" value="1"/>
</dbReference>
<dbReference type="GO" id="GO:0007283">
    <property type="term" value="P:spermatogenesis"/>
    <property type="evidence" value="ECO:0007669"/>
    <property type="project" value="UniProtKB-KW"/>
</dbReference>
<dbReference type="SMART" id="SM00392">
    <property type="entry name" value="PROF"/>
    <property type="match status" value="1"/>
</dbReference>
<evidence type="ECO:0000256" key="1">
    <source>
        <dbReference type="ARBA" id="ARBA00004496"/>
    </source>
</evidence>
<evidence type="ECO:0000256" key="4">
    <source>
        <dbReference type="ARBA" id="ARBA00022490"/>
    </source>
</evidence>
<dbReference type="PANTHER" id="PTHR11604:SF2">
    <property type="entry name" value="PROFILIN-4"/>
    <property type="match status" value="1"/>
</dbReference>
<comment type="function">
    <text evidence="8">Involved in male fertility. Required for manchette development and acrosome biogenesis during spermiogenesis. Binds in vitro to phospholipids, including phosphatidylinositol 3-phosphate (PtdIns(3)P), phosphatidylinositol 4,5-bisphosphate (PtdIns(4,5)P2), phosphatidylinositol 4-phosphate (PtdIns(4)P) and phosphatidic acid (PA). Contrary to other profilin family members, does not bind to actin in vitro.</text>
</comment>
<dbReference type="GO" id="GO:0003785">
    <property type="term" value="F:actin monomer binding"/>
    <property type="evidence" value="ECO:0007669"/>
    <property type="project" value="TreeGrafter"/>
</dbReference>
<dbReference type="GeneID" id="114040058"/>
<dbReference type="Gene3D" id="3.30.450.30">
    <property type="entry name" value="Dynein light chain 2a, cytoplasmic"/>
    <property type="match status" value="1"/>
</dbReference>
<keyword evidence="9" id="KW-0009">Actin-binding</keyword>
<dbReference type="STRING" id="29139.ENSVURP00010010016"/>
<dbReference type="GO" id="GO:0008289">
    <property type="term" value="F:lipid binding"/>
    <property type="evidence" value="ECO:0007669"/>
    <property type="project" value="UniProtKB-KW"/>
</dbReference>
<dbReference type="CDD" id="cd00148">
    <property type="entry name" value="PROF"/>
    <property type="match status" value="1"/>
</dbReference>
<dbReference type="GeneTree" id="ENSGT00390000017067"/>
<evidence type="ECO:0000256" key="2">
    <source>
        <dbReference type="ARBA" id="ARBA00010058"/>
    </source>
</evidence>
<keyword evidence="11" id="KW-1185">Reference proteome</keyword>
<protein>
    <recommendedName>
        <fullName evidence="9">Profilin</fullName>
    </recommendedName>
</protein>
<dbReference type="Pfam" id="PF00235">
    <property type="entry name" value="Profilin"/>
    <property type="match status" value="1"/>
</dbReference>
<dbReference type="OMA" id="QGQKFML"/>
<evidence type="ECO:0000256" key="9">
    <source>
        <dbReference type="RuleBase" id="RU003909"/>
    </source>
</evidence>
<dbReference type="InterPro" id="IPR005455">
    <property type="entry name" value="PFN_euk"/>
</dbReference>
<comment type="subcellular location">
    <subcellularLocation>
        <location evidence="1">Cytoplasm</location>
    </subcellularLocation>
</comment>
<dbReference type="InterPro" id="IPR048278">
    <property type="entry name" value="PFN"/>
</dbReference>
<dbReference type="InterPro" id="IPR036140">
    <property type="entry name" value="PFN_sf"/>
</dbReference>
<sequence>MSSVQNLLLESLLGTKHVDNAAIIKIHERTVLVSSPGFNISPSDIRALVSGFSRNPVQVRRDGLYFREKDYKCVRADERSLYARKNNTGLVVVQTNLYLLVATYREDMYASVCVEAAEKLGDYLRKKGS</sequence>
<organism evidence="10 11">
    <name type="scientific">Vombatus ursinus</name>
    <name type="common">Common wombat</name>
    <dbReference type="NCBI Taxonomy" id="29139"/>
    <lineage>
        <taxon>Eukaryota</taxon>
        <taxon>Metazoa</taxon>
        <taxon>Chordata</taxon>
        <taxon>Craniata</taxon>
        <taxon>Vertebrata</taxon>
        <taxon>Euteleostomi</taxon>
        <taxon>Mammalia</taxon>
        <taxon>Metatheria</taxon>
        <taxon>Diprotodontia</taxon>
        <taxon>Vombatidae</taxon>
        <taxon>Vombatus</taxon>
    </lineage>
</organism>
<dbReference type="RefSeq" id="XP_027713846.1">
    <property type="nucleotide sequence ID" value="XM_027858045.1"/>
</dbReference>
<reference evidence="11" key="1">
    <citation type="submission" date="2018-12" db="EMBL/GenBank/DDBJ databases">
        <authorList>
            <person name="Yazar S."/>
        </authorList>
    </citation>
    <scope>NUCLEOTIDE SEQUENCE [LARGE SCALE GENOMIC DNA]</scope>
</reference>
<evidence type="ECO:0000313" key="10">
    <source>
        <dbReference type="Ensembl" id="ENSVURP00010010016.1"/>
    </source>
</evidence>
<evidence type="ECO:0000256" key="7">
    <source>
        <dbReference type="ARBA" id="ARBA00023121"/>
    </source>
</evidence>
<reference evidence="10" key="2">
    <citation type="submission" date="2025-08" db="UniProtKB">
        <authorList>
            <consortium name="Ensembl"/>
        </authorList>
    </citation>
    <scope>IDENTIFICATION</scope>
</reference>
<gene>
    <name evidence="10" type="primary">PFN4</name>
</gene>
<evidence type="ECO:0000256" key="3">
    <source>
        <dbReference type="ARBA" id="ARBA00022473"/>
    </source>
</evidence>
<dbReference type="AlphaFoldDB" id="A0A4X2KJ61"/>
<keyword evidence="5" id="KW-0221">Differentiation</keyword>